<dbReference type="InterPro" id="IPR030834">
    <property type="entry name" value="PKS_assoc_dom"/>
</dbReference>
<evidence type="ECO:0000313" key="5">
    <source>
        <dbReference type="EMBL" id="CAK9035679.1"/>
    </source>
</evidence>
<dbReference type="PANTHER" id="PTHR43775:SF37">
    <property type="entry name" value="SI:DKEY-61P9.11"/>
    <property type="match status" value="1"/>
</dbReference>
<dbReference type="SMART" id="SM00825">
    <property type="entry name" value="PKS_KS"/>
    <property type="match status" value="1"/>
</dbReference>
<dbReference type="CDD" id="cd00833">
    <property type="entry name" value="PKS"/>
    <property type="match status" value="1"/>
</dbReference>
<evidence type="ECO:0000313" key="6">
    <source>
        <dbReference type="Proteomes" id="UP001642464"/>
    </source>
</evidence>
<accession>A0ABP0LC28</accession>
<protein>
    <recommendedName>
        <fullName evidence="4">Ketosynthase family 3 (KS3) domain-containing protein</fullName>
    </recommendedName>
</protein>
<dbReference type="SUPFAM" id="SSF53901">
    <property type="entry name" value="Thiolase-like"/>
    <property type="match status" value="1"/>
</dbReference>
<reference evidence="5 6" key="1">
    <citation type="submission" date="2024-02" db="EMBL/GenBank/DDBJ databases">
        <authorList>
            <person name="Chen Y."/>
            <person name="Shah S."/>
            <person name="Dougan E. K."/>
            <person name="Thang M."/>
            <person name="Chan C."/>
        </authorList>
    </citation>
    <scope>NUCLEOTIDE SEQUENCE [LARGE SCALE GENOMIC DNA]</scope>
</reference>
<comment type="caution">
    <text evidence="5">The sequence shown here is derived from an EMBL/GenBank/DDBJ whole genome shotgun (WGS) entry which is preliminary data.</text>
</comment>
<dbReference type="PANTHER" id="PTHR43775">
    <property type="entry name" value="FATTY ACID SYNTHASE"/>
    <property type="match status" value="1"/>
</dbReference>
<dbReference type="EMBL" id="CAXAMM010015169">
    <property type="protein sequence ID" value="CAK9035679.1"/>
    <property type="molecule type" value="Genomic_DNA"/>
</dbReference>
<evidence type="ECO:0000256" key="2">
    <source>
        <dbReference type="ARBA" id="ARBA00022553"/>
    </source>
</evidence>
<organism evidence="5 6">
    <name type="scientific">Durusdinium trenchii</name>
    <dbReference type="NCBI Taxonomy" id="1381693"/>
    <lineage>
        <taxon>Eukaryota</taxon>
        <taxon>Sar</taxon>
        <taxon>Alveolata</taxon>
        <taxon>Dinophyceae</taxon>
        <taxon>Suessiales</taxon>
        <taxon>Symbiodiniaceae</taxon>
        <taxon>Durusdinium</taxon>
    </lineage>
</organism>
<dbReference type="Pfam" id="PF00109">
    <property type="entry name" value="ketoacyl-synt"/>
    <property type="match status" value="2"/>
</dbReference>
<comment type="similarity">
    <text evidence="3">Belongs to the thiolase-like superfamily. Beta-ketoacyl-ACP synthases family.</text>
</comment>
<keyword evidence="2" id="KW-0597">Phosphoprotein</keyword>
<dbReference type="InterPro" id="IPR016039">
    <property type="entry name" value="Thiolase-like"/>
</dbReference>
<gene>
    <name evidence="5" type="ORF">SCF082_LOCUS21398</name>
</gene>
<keyword evidence="1" id="KW-0596">Phosphopantetheine</keyword>
<evidence type="ECO:0000259" key="4">
    <source>
        <dbReference type="PROSITE" id="PS52004"/>
    </source>
</evidence>
<keyword evidence="3" id="KW-0808">Transferase</keyword>
<dbReference type="Gene3D" id="3.40.47.10">
    <property type="match status" value="1"/>
</dbReference>
<dbReference type="NCBIfam" id="TIGR04556">
    <property type="entry name" value="PKS_assoc"/>
    <property type="match status" value="1"/>
</dbReference>
<evidence type="ECO:0000256" key="1">
    <source>
        <dbReference type="ARBA" id="ARBA00022450"/>
    </source>
</evidence>
<sequence length="978" mass="108440">MDTLVGQLVEIVGITRGLKVFDEREQKETEELVQLDDDDEEEETMAPSFSSCGSCMSWLQDRELYVVKTFGGHVVTVPEANLQQWSPPPAEEGGFDVAWPLDRSRTGKAMRFADSVVGALAEKGYCVIQTFMTKRQRADAWHSGQEQERYFFRMKQEVESGYMGFDSNNKIAWLQERREEQSNPDGLSYPEDEELDNKAFEESQLLFRDLATDIAPMTPAIGVTFSYIMNPFLRMSMTRNEEEDYLPESVRDMMQEEGSGWSGPLQEYIFFAKRRRLGLLHMIENKGGEIWFYPKDGSYLPGARRSMKIPATQNKILIFRHDIMDYSYQALGRSLALQTWLMQETGKSPAIKEMMVNLGQLGDSGQVVCNPGPEVPDGPKASIMSLTTRLPGEAWSPAQYWCMFCSGTDTCTQWPYTRWETEPYYEEGADAIATGKSYTCHGGFVSQDQITQFDNVFFGIDETEARSMIPGQKMSLEVGYECLVSSGFSSKTLKGRRMGLWFGDVGPDWHSFQTEWARFCPDVCPTTMGLSMSCATTAARIAHQFDIRGPVSSYDTACSASLVAMNAAHLCMFDSDPPKPDNAEARPDQCPERFWMVKEALVVGVNTLLGPGSFIGNCMATMLSHQGRSFTFNRSADGYQRGEGCGAVFVKMYQGDKQDEEDRVCALIGTATNQDGRSASLTAPNGPAQQQVIKKSMRFAGINPNTVSIAECHGTGTALGDPIEVGALMAVMHERKVPILKTSAKSNIAHLEAGAGIAGLTKCIMMINMGTAPPNCHFNLINPHLTIEGYPVYFDTEDIDVGLSSLYCGVSSFGFGGTNSRADVYGWASKGHKAAVKANLPSHSLPRALHMGQKLYVSGSWDNFSSHKVMDGGRDGRYSVVVRVDESCCAEFQLSCSQDHKEIIHPLVPKADSSEQVVGPDYAGKGLNFFIDGKKDGVDPGQFYKIDFEWGDDKKTISWKPTDSDPSEMVEMALDDEM</sequence>
<dbReference type="InterPro" id="IPR020841">
    <property type="entry name" value="PKS_Beta-ketoAc_synthase_dom"/>
</dbReference>
<name>A0ABP0LC28_9DINO</name>
<dbReference type="InterPro" id="IPR050091">
    <property type="entry name" value="PKS_NRPS_Biosynth_Enz"/>
</dbReference>
<dbReference type="InterPro" id="IPR014031">
    <property type="entry name" value="Ketoacyl_synth_C"/>
</dbReference>
<feature type="domain" description="Ketosynthase family 3 (KS3)" evidence="4">
    <location>
        <begin position="378"/>
        <end position="826"/>
    </location>
</feature>
<dbReference type="PROSITE" id="PS52004">
    <property type="entry name" value="KS3_2"/>
    <property type="match status" value="1"/>
</dbReference>
<proteinExistence type="inferred from homology"/>
<dbReference type="Pfam" id="PF02801">
    <property type="entry name" value="Ketoacyl-synt_C"/>
    <property type="match status" value="1"/>
</dbReference>
<keyword evidence="6" id="KW-1185">Reference proteome</keyword>
<dbReference type="Proteomes" id="UP001642464">
    <property type="component" value="Unassembled WGS sequence"/>
</dbReference>
<evidence type="ECO:0000256" key="3">
    <source>
        <dbReference type="RuleBase" id="RU003694"/>
    </source>
</evidence>
<dbReference type="InterPro" id="IPR014030">
    <property type="entry name" value="Ketoacyl_synth_N"/>
</dbReference>